<reference evidence="1 2" key="1">
    <citation type="submission" date="2014-04" db="EMBL/GenBank/DDBJ databases">
        <authorList>
            <consortium name="DOE Joint Genome Institute"/>
            <person name="Kuo A."/>
            <person name="Zuccaro A."/>
            <person name="Kohler A."/>
            <person name="Nagy L.G."/>
            <person name="Floudas D."/>
            <person name="Copeland A."/>
            <person name="Barry K.W."/>
            <person name="Cichocki N."/>
            <person name="Veneault-Fourrey C."/>
            <person name="LaButti K."/>
            <person name="Lindquist E.A."/>
            <person name="Lipzen A."/>
            <person name="Lundell T."/>
            <person name="Morin E."/>
            <person name="Murat C."/>
            <person name="Sun H."/>
            <person name="Tunlid A."/>
            <person name="Henrissat B."/>
            <person name="Grigoriev I.V."/>
            <person name="Hibbett D.S."/>
            <person name="Martin F."/>
            <person name="Nordberg H.P."/>
            <person name="Cantor M.N."/>
            <person name="Hua S.X."/>
        </authorList>
    </citation>
    <scope>NUCLEOTIDE SEQUENCE [LARGE SCALE GENOMIC DNA]</scope>
    <source>
        <strain evidence="1 2">MAFF 305830</strain>
    </source>
</reference>
<proteinExistence type="predicted"/>
<dbReference type="STRING" id="933852.A0A0C3B9E6"/>
<dbReference type="AlphaFoldDB" id="A0A0C3B9E6"/>
<gene>
    <name evidence="1" type="ORF">M408DRAFT_147776</name>
</gene>
<protein>
    <recommendedName>
        <fullName evidence="3">LIM zinc-binding domain-containing protein</fullName>
    </recommendedName>
</protein>
<dbReference type="SUPFAM" id="SSF57716">
    <property type="entry name" value="Glucocorticoid receptor-like (DNA-binding domain)"/>
    <property type="match status" value="1"/>
</dbReference>
<evidence type="ECO:0000313" key="2">
    <source>
        <dbReference type="Proteomes" id="UP000054097"/>
    </source>
</evidence>
<dbReference type="PANTHER" id="PTHR24216">
    <property type="entry name" value="PAXILLIN-RELATED"/>
    <property type="match status" value="1"/>
</dbReference>
<evidence type="ECO:0000313" key="1">
    <source>
        <dbReference type="EMBL" id="KIM28066.1"/>
    </source>
</evidence>
<accession>A0A0C3B9E6</accession>
<dbReference type="EMBL" id="KN824295">
    <property type="protein sequence ID" value="KIM28066.1"/>
    <property type="molecule type" value="Genomic_DNA"/>
</dbReference>
<keyword evidence="2" id="KW-1185">Reference proteome</keyword>
<dbReference type="Proteomes" id="UP000054097">
    <property type="component" value="Unassembled WGS sequence"/>
</dbReference>
<name>A0A0C3B9E6_SERVB</name>
<organism evidence="1 2">
    <name type="scientific">Serendipita vermifera MAFF 305830</name>
    <dbReference type="NCBI Taxonomy" id="933852"/>
    <lineage>
        <taxon>Eukaryota</taxon>
        <taxon>Fungi</taxon>
        <taxon>Dikarya</taxon>
        <taxon>Basidiomycota</taxon>
        <taxon>Agaricomycotina</taxon>
        <taxon>Agaricomycetes</taxon>
        <taxon>Sebacinales</taxon>
        <taxon>Serendipitaceae</taxon>
        <taxon>Serendipita</taxon>
    </lineage>
</organism>
<sequence>MEEHFITLDDESLGKRTYHEQHFFCAECGDPFLAPKQVRKTRQLDNGMLEVLDQDDEVGFTVYKGHPYCEACHVRLRMPKCKRCKKSIRPGDQAIEALGAKWCWHCFTCNVRTALCPALTLC</sequence>
<evidence type="ECO:0008006" key="3">
    <source>
        <dbReference type="Google" id="ProtNLM"/>
    </source>
</evidence>
<dbReference type="OrthoDB" id="15567at2759"/>
<dbReference type="Gene3D" id="2.10.110.10">
    <property type="entry name" value="Cysteine Rich Protein"/>
    <property type="match status" value="2"/>
</dbReference>
<reference evidence="2" key="2">
    <citation type="submission" date="2015-01" db="EMBL/GenBank/DDBJ databases">
        <title>Evolutionary Origins and Diversification of the Mycorrhizal Mutualists.</title>
        <authorList>
            <consortium name="DOE Joint Genome Institute"/>
            <consortium name="Mycorrhizal Genomics Consortium"/>
            <person name="Kohler A."/>
            <person name="Kuo A."/>
            <person name="Nagy L.G."/>
            <person name="Floudas D."/>
            <person name="Copeland A."/>
            <person name="Barry K.W."/>
            <person name="Cichocki N."/>
            <person name="Veneault-Fourrey C."/>
            <person name="LaButti K."/>
            <person name="Lindquist E.A."/>
            <person name="Lipzen A."/>
            <person name="Lundell T."/>
            <person name="Morin E."/>
            <person name="Murat C."/>
            <person name="Riley R."/>
            <person name="Ohm R."/>
            <person name="Sun H."/>
            <person name="Tunlid A."/>
            <person name="Henrissat B."/>
            <person name="Grigoriev I.V."/>
            <person name="Hibbett D.S."/>
            <person name="Martin F."/>
        </authorList>
    </citation>
    <scope>NUCLEOTIDE SEQUENCE [LARGE SCALE GENOMIC DNA]</scope>
    <source>
        <strain evidence="2">MAFF 305830</strain>
    </source>
</reference>
<dbReference type="HOGENOM" id="CLU_2028162_0_0_1"/>